<comment type="caution">
    <text evidence="1">The sequence shown here is derived from an EMBL/GenBank/DDBJ whole genome shotgun (WGS) entry which is preliminary data.</text>
</comment>
<proteinExistence type="predicted"/>
<evidence type="ECO:0000313" key="1">
    <source>
        <dbReference type="EMBL" id="PIZ49882.1"/>
    </source>
</evidence>
<dbReference type="Proteomes" id="UP000229753">
    <property type="component" value="Unassembled WGS sequence"/>
</dbReference>
<organism evidence="1 2">
    <name type="scientific">Candidatus Woesebacteria bacterium CG_4_10_14_0_2_um_filter_39_14</name>
    <dbReference type="NCBI Taxonomy" id="1975054"/>
    <lineage>
        <taxon>Bacteria</taxon>
        <taxon>Candidatus Woeseibacteriota</taxon>
    </lineage>
</organism>
<protein>
    <submittedName>
        <fullName evidence="1">Uncharacterized protein</fullName>
    </submittedName>
</protein>
<feature type="non-terminal residue" evidence="1">
    <location>
        <position position="89"/>
    </location>
</feature>
<dbReference type="AlphaFoldDB" id="A0A2M7TNV0"/>
<evidence type="ECO:0000313" key="2">
    <source>
        <dbReference type="Proteomes" id="UP000229753"/>
    </source>
</evidence>
<accession>A0A2M7TNV0</accession>
<dbReference type="EMBL" id="PFNO01000029">
    <property type="protein sequence ID" value="PIZ49882.1"/>
    <property type="molecule type" value="Genomic_DNA"/>
</dbReference>
<gene>
    <name evidence="1" type="ORF">COY29_00860</name>
</gene>
<name>A0A2M7TNV0_9BACT</name>
<sequence length="89" mass="10096">MYLVLNFLFLLNTFMIQTYPAELKLTLKENKITTNVKEPYFIDLAEGNKEAIAPFSHFIIINTKGNPEDVKNLDSLFLITGDNLVVSEG</sequence>
<reference evidence="2" key="1">
    <citation type="submission" date="2017-09" db="EMBL/GenBank/DDBJ databases">
        <title>Depth-based differentiation of microbial function through sediment-hosted aquifers and enrichment of novel symbionts in the deep terrestrial subsurface.</title>
        <authorList>
            <person name="Probst A.J."/>
            <person name="Ladd B."/>
            <person name="Jarett J.K."/>
            <person name="Geller-Mcgrath D.E."/>
            <person name="Sieber C.M.K."/>
            <person name="Emerson J.B."/>
            <person name="Anantharaman K."/>
            <person name="Thomas B.C."/>
            <person name="Malmstrom R."/>
            <person name="Stieglmeier M."/>
            <person name="Klingl A."/>
            <person name="Woyke T."/>
            <person name="Ryan C.M."/>
            <person name="Banfield J.F."/>
        </authorList>
    </citation>
    <scope>NUCLEOTIDE SEQUENCE [LARGE SCALE GENOMIC DNA]</scope>
</reference>